<protein>
    <submittedName>
        <fullName evidence="2">Uncharacterized protein</fullName>
    </submittedName>
</protein>
<evidence type="ECO:0000256" key="1">
    <source>
        <dbReference type="SAM" id="Phobius"/>
    </source>
</evidence>
<feature type="transmembrane region" description="Helical" evidence="1">
    <location>
        <begin position="50"/>
        <end position="68"/>
    </location>
</feature>
<evidence type="ECO:0000313" key="3">
    <source>
        <dbReference type="Proteomes" id="UP000228920"/>
    </source>
</evidence>
<evidence type="ECO:0000313" key="2">
    <source>
        <dbReference type="EMBL" id="PIZ45652.1"/>
    </source>
</evidence>
<name>A0A2M7TI91_UNCKA</name>
<gene>
    <name evidence="2" type="ORF">COY32_04835</name>
</gene>
<dbReference type="EMBL" id="PFNL01000126">
    <property type="protein sequence ID" value="PIZ45652.1"/>
    <property type="molecule type" value="Genomic_DNA"/>
</dbReference>
<comment type="caution">
    <text evidence="2">The sequence shown here is derived from an EMBL/GenBank/DDBJ whole genome shotgun (WGS) entry which is preliminary data.</text>
</comment>
<keyword evidence="1" id="KW-1133">Transmembrane helix</keyword>
<organism evidence="2 3">
    <name type="scientific">candidate division WWE3 bacterium CG_4_10_14_0_2_um_filter_41_14</name>
    <dbReference type="NCBI Taxonomy" id="1975072"/>
    <lineage>
        <taxon>Bacteria</taxon>
        <taxon>Katanobacteria</taxon>
    </lineage>
</organism>
<proteinExistence type="predicted"/>
<reference evidence="3" key="1">
    <citation type="submission" date="2017-09" db="EMBL/GenBank/DDBJ databases">
        <title>Depth-based differentiation of microbial function through sediment-hosted aquifers and enrichment of novel symbionts in the deep terrestrial subsurface.</title>
        <authorList>
            <person name="Probst A.J."/>
            <person name="Ladd B."/>
            <person name="Jarett J.K."/>
            <person name="Geller-Mcgrath D.E."/>
            <person name="Sieber C.M.K."/>
            <person name="Emerson J.B."/>
            <person name="Anantharaman K."/>
            <person name="Thomas B.C."/>
            <person name="Malmstrom R."/>
            <person name="Stieglmeier M."/>
            <person name="Klingl A."/>
            <person name="Woyke T."/>
            <person name="Ryan C.M."/>
            <person name="Banfield J.F."/>
        </authorList>
    </citation>
    <scope>NUCLEOTIDE SEQUENCE [LARGE SCALE GENOMIC DNA]</scope>
</reference>
<dbReference type="Proteomes" id="UP000228920">
    <property type="component" value="Unassembled WGS sequence"/>
</dbReference>
<sequence>MLIGAVLVFILLLFIGAGLYYFVLQAPGGAQIVASSSPNLVRIPSEPLTVTRAALAIGSACLVFFVLIKPQLRSKDKEE</sequence>
<keyword evidence="1" id="KW-0472">Membrane</keyword>
<keyword evidence="1" id="KW-0812">Transmembrane</keyword>
<accession>A0A2M7TI91</accession>
<dbReference type="AlphaFoldDB" id="A0A2M7TI91"/>